<feature type="domain" description="Protein kinase" evidence="7">
    <location>
        <begin position="15"/>
        <end position="265"/>
    </location>
</feature>
<evidence type="ECO:0000256" key="4">
    <source>
        <dbReference type="ARBA" id="ARBA00022840"/>
    </source>
</evidence>
<evidence type="ECO:0000313" key="9">
    <source>
        <dbReference type="Proteomes" id="UP000432015"/>
    </source>
</evidence>
<dbReference type="SUPFAM" id="SSF50998">
    <property type="entry name" value="Quinoprotein alcohol dehydrogenase-like"/>
    <property type="match status" value="1"/>
</dbReference>
<feature type="binding site" evidence="5">
    <location>
        <position position="43"/>
    </location>
    <ligand>
        <name>ATP</name>
        <dbReference type="ChEBI" id="CHEBI:30616"/>
    </ligand>
</feature>
<dbReference type="Gene3D" id="2.130.10.10">
    <property type="entry name" value="YVTN repeat-like/Quinoprotein amine dehydrogenase"/>
    <property type="match status" value="1"/>
</dbReference>
<dbReference type="InterPro" id="IPR017441">
    <property type="entry name" value="Protein_kinase_ATP_BS"/>
</dbReference>
<dbReference type="InterPro" id="IPR008271">
    <property type="entry name" value="Ser/Thr_kinase_AS"/>
</dbReference>
<dbReference type="PROSITE" id="PS00107">
    <property type="entry name" value="PROTEIN_KINASE_ATP"/>
    <property type="match status" value="1"/>
</dbReference>
<dbReference type="Gene3D" id="2.40.10.480">
    <property type="match status" value="2"/>
</dbReference>
<evidence type="ECO:0000256" key="3">
    <source>
        <dbReference type="ARBA" id="ARBA00022777"/>
    </source>
</evidence>
<keyword evidence="4 5" id="KW-0067">ATP-binding</keyword>
<keyword evidence="3" id="KW-0418">Kinase</keyword>
<organism evidence="8 9">
    <name type="scientific">Actinomadura litoris</name>
    <dbReference type="NCBI Taxonomy" id="2678616"/>
    <lineage>
        <taxon>Bacteria</taxon>
        <taxon>Bacillati</taxon>
        <taxon>Actinomycetota</taxon>
        <taxon>Actinomycetes</taxon>
        <taxon>Streptosporangiales</taxon>
        <taxon>Thermomonosporaceae</taxon>
        <taxon>Actinomadura</taxon>
    </lineage>
</organism>
<feature type="region of interest" description="Disordered" evidence="6">
    <location>
        <begin position="326"/>
        <end position="354"/>
    </location>
</feature>
<evidence type="ECO:0000259" key="7">
    <source>
        <dbReference type="PROSITE" id="PS50011"/>
    </source>
</evidence>
<dbReference type="InterPro" id="IPR011047">
    <property type="entry name" value="Quinoprotein_ADH-like_sf"/>
</dbReference>
<feature type="compositionally biased region" description="Low complexity" evidence="6">
    <location>
        <begin position="333"/>
        <end position="348"/>
    </location>
</feature>
<dbReference type="InterPro" id="IPR011044">
    <property type="entry name" value="Quino_amine_DH_bsu"/>
</dbReference>
<gene>
    <name evidence="8" type="ORF">GNZ18_17455</name>
</gene>
<dbReference type="Pfam" id="PF00069">
    <property type="entry name" value="Pkinase"/>
    <property type="match status" value="1"/>
</dbReference>
<dbReference type="InterPro" id="IPR011009">
    <property type="entry name" value="Kinase-like_dom_sf"/>
</dbReference>
<reference evidence="8 9" key="1">
    <citation type="submission" date="2019-11" db="EMBL/GenBank/DDBJ databases">
        <authorList>
            <person name="Cao P."/>
        </authorList>
    </citation>
    <scope>NUCLEOTIDE SEQUENCE [LARGE SCALE GENOMIC DNA]</scope>
    <source>
        <strain evidence="8 9">NEAU-AAG5</strain>
    </source>
</reference>
<dbReference type="PANTHER" id="PTHR43289">
    <property type="entry name" value="MITOGEN-ACTIVATED PROTEIN KINASE KINASE KINASE 20-RELATED"/>
    <property type="match status" value="1"/>
</dbReference>
<accession>A0A7K1L1X0</accession>
<evidence type="ECO:0000256" key="5">
    <source>
        <dbReference type="PROSITE-ProRule" id="PRU10141"/>
    </source>
</evidence>
<comment type="caution">
    <text evidence="8">The sequence shown here is derived from an EMBL/GenBank/DDBJ whole genome shotgun (WGS) entry which is preliminary data.</text>
</comment>
<evidence type="ECO:0000256" key="1">
    <source>
        <dbReference type="ARBA" id="ARBA00022679"/>
    </source>
</evidence>
<dbReference type="EMBL" id="WOFH01000005">
    <property type="protein sequence ID" value="MUN38377.1"/>
    <property type="molecule type" value="Genomic_DNA"/>
</dbReference>
<dbReference type="PROSITE" id="PS50011">
    <property type="entry name" value="PROTEIN_KINASE_DOM"/>
    <property type="match status" value="1"/>
</dbReference>
<name>A0A7K1L1X0_9ACTN</name>
<dbReference type="Pfam" id="PF13360">
    <property type="entry name" value="PQQ_2"/>
    <property type="match status" value="2"/>
</dbReference>
<dbReference type="SUPFAM" id="SSF56112">
    <property type="entry name" value="Protein kinase-like (PK-like)"/>
    <property type="match status" value="1"/>
</dbReference>
<dbReference type="SUPFAM" id="SSF50969">
    <property type="entry name" value="YVTN repeat-like/Quinoprotein amine dehydrogenase"/>
    <property type="match status" value="1"/>
</dbReference>
<dbReference type="CDD" id="cd14014">
    <property type="entry name" value="STKc_PknB_like"/>
    <property type="match status" value="1"/>
</dbReference>
<keyword evidence="1" id="KW-0808">Transferase</keyword>
<evidence type="ECO:0000256" key="6">
    <source>
        <dbReference type="SAM" id="MobiDB-lite"/>
    </source>
</evidence>
<dbReference type="RefSeq" id="WP_216651329.1">
    <property type="nucleotide sequence ID" value="NZ_WOFH01000005.1"/>
</dbReference>
<protein>
    <submittedName>
        <fullName evidence="8">PQQ-binding-like beta-propeller repeat protein</fullName>
    </submittedName>
</protein>
<dbReference type="GO" id="GO:0004674">
    <property type="term" value="F:protein serine/threonine kinase activity"/>
    <property type="evidence" value="ECO:0007669"/>
    <property type="project" value="TreeGrafter"/>
</dbReference>
<dbReference type="PANTHER" id="PTHR43289:SF34">
    <property type="entry name" value="SERINE_THREONINE-PROTEIN KINASE YBDM-RELATED"/>
    <property type="match status" value="1"/>
</dbReference>
<proteinExistence type="predicted"/>
<keyword evidence="9" id="KW-1185">Reference proteome</keyword>
<keyword evidence="2 5" id="KW-0547">Nucleotide-binding</keyword>
<dbReference type="SMART" id="SM00564">
    <property type="entry name" value="PQQ"/>
    <property type="match status" value="7"/>
</dbReference>
<sequence>MERLRPDDPGRVGRYRLLARLGTGGMGVVYLGRSPGGRTVAVKVIGARHAGEATYRARFGREIGAARTVSGAFTAPVLDADAEAAAPWLVTAYLPGVTLREAVAGQGTLPAAAVRTLAAGLAEALVDIHRAGLTHRDLKPANIMLTAGGPRVIDFGIARPEDAVTITRVGFNPGTPGFMSPEQAAGRRVGPSSDVYSLGAVLAFAATGAEPSRDGVDARLGDLEDAWLRDLIEDCLQPEPELRPSAGELLARLDGAGPAHGARWLPDGIAAAIDVRAHEARNPPERPPAEDGEPPVSRRALLVGGAAAVAFAGTGAALVALSRGERGGGGRAAPGPAAGAASPSVRPSPTRPPPLAVRRWKVGVGDYYPDLAAAGGVVLAHSEGLLRALDPKTGRTRWKQHSWDITHVSVDGDGVFLYDHFGGRIRMVRASSGTERWGHPWPSEAVPMYPVAGEDVSCFGYETVTALDARTGRRRWTTRVGAEMGIAVDGDLVVAADRKAVSALDAGTGRLRWRYPATWAHYPQACYGQVFVCDGPGTVHALRADTGAPVWKRQIGNDVYESSGFAAGAGLLYFGTAAGDVLALRAATGEPVWSRRLFATTSRNQWNALGVDGGTVYVGCADHHVYALDAADGHTRWRYPADVTIRTSAPVAVGGSVFVGTADGSVLALTPPDGV</sequence>
<dbReference type="AlphaFoldDB" id="A0A7K1L1X0"/>
<dbReference type="Proteomes" id="UP000432015">
    <property type="component" value="Unassembled WGS sequence"/>
</dbReference>
<dbReference type="InterPro" id="IPR002372">
    <property type="entry name" value="PQQ_rpt_dom"/>
</dbReference>
<dbReference type="SMART" id="SM00220">
    <property type="entry name" value="S_TKc"/>
    <property type="match status" value="1"/>
</dbReference>
<evidence type="ECO:0000313" key="8">
    <source>
        <dbReference type="EMBL" id="MUN38377.1"/>
    </source>
</evidence>
<dbReference type="PROSITE" id="PS00108">
    <property type="entry name" value="PROTEIN_KINASE_ST"/>
    <property type="match status" value="1"/>
</dbReference>
<dbReference type="Gene3D" id="1.10.510.10">
    <property type="entry name" value="Transferase(Phosphotransferase) domain 1"/>
    <property type="match status" value="1"/>
</dbReference>
<dbReference type="InterPro" id="IPR000719">
    <property type="entry name" value="Prot_kinase_dom"/>
</dbReference>
<dbReference type="Gene3D" id="3.30.200.20">
    <property type="entry name" value="Phosphorylase Kinase, domain 1"/>
    <property type="match status" value="1"/>
</dbReference>
<dbReference type="InterPro" id="IPR015943">
    <property type="entry name" value="WD40/YVTN_repeat-like_dom_sf"/>
</dbReference>
<evidence type="ECO:0000256" key="2">
    <source>
        <dbReference type="ARBA" id="ARBA00022741"/>
    </source>
</evidence>
<dbReference type="InterPro" id="IPR018391">
    <property type="entry name" value="PQQ_b-propeller_rpt"/>
</dbReference>
<dbReference type="GO" id="GO:0005524">
    <property type="term" value="F:ATP binding"/>
    <property type="evidence" value="ECO:0007669"/>
    <property type="project" value="UniProtKB-UniRule"/>
</dbReference>